<reference evidence="3" key="1">
    <citation type="journal article" date="2020" name="Nat. Commun.">
        <title>Large-scale genome sequencing of mycorrhizal fungi provides insights into the early evolution of symbiotic traits.</title>
        <authorList>
            <person name="Miyauchi S."/>
            <person name="Kiss E."/>
            <person name="Kuo A."/>
            <person name="Drula E."/>
            <person name="Kohler A."/>
            <person name="Sanchez-Garcia M."/>
            <person name="Morin E."/>
            <person name="Andreopoulos B."/>
            <person name="Barry K.W."/>
            <person name="Bonito G."/>
            <person name="Buee M."/>
            <person name="Carver A."/>
            <person name="Chen C."/>
            <person name="Cichocki N."/>
            <person name="Clum A."/>
            <person name="Culley D."/>
            <person name="Crous P.W."/>
            <person name="Fauchery L."/>
            <person name="Girlanda M."/>
            <person name="Hayes R.D."/>
            <person name="Keri Z."/>
            <person name="LaButti K."/>
            <person name="Lipzen A."/>
            <person name="Lombard V."/>
            <person name="Magnuson J."/>
            <person name="Maillard F."/>
            <person name="Murat C."/>
            <person name="Nolan M."/>
            <person name="Ohm R.A."/>
            <person name="Pangilinan J."/>
            <person name="Pereira M.F."/>
            <person name="Perotto S."/>
            <person name="Peter M."/>
            <person name="Pfister S."/>
            <person name="Riley R."/>
            <person name="Sitrit Y."/>
            <person name="Stielow J.B."/>
            <person name="Szollosi G."/>
            <person name="Zifcakova L."/>
            <person name="Stursova M."/>
            <person name="Spatafora J.W."/>
            <person name="Tedersoo L."/>
            <person name="Vaario L.M."/>
            <person name="Yamada A."/>
            <person name="Yan M."/>
            <person name="Wang P."/>
            <person name="Xu J."/>
            <person name="Bruns T."/>
            <person name="Baldrian P."/>
            <person name="Vilgalys R."/>
            <person name="Dunand C."/>
            <person name="Henrissat B."/>
            <person name="Grigoriev I.V."/>
            <person name="Hibbett D."/>
            <person name="Nagy L.G."/>
            <person name="Martin F.M."/>
        </authorList>
    </citation>
    <scope>NUCLEOTIDE SEQUENCE</scope>
    <source>
        <strain evidence="3">UH-Tt-Lm1</strain>
    </source>
</reference>
<name>A0A9P6HNJ2_9AGAM</name>
<dbReference type="InterPro" id="IPR001245">
    <property type="entry name" value="Ser-Thr/Tyr_kinase_cat_dom"/>
</dbReference>
<dbReference type="EMBL" id="WIUZ02000002">
    <property type="protein sequence ID" value="KAF9791050.1"/>
    <property type="molecule type" value="Genomic_DNA"/>
</dbReference>
<dbReference type="InterPro" id="IPR051681">
    <property type="entry name" value="Ser/Thr_Kinases-Pseudokinases"/>
</dbReference>
<dbReference type="PROSITE" id="PS50011">
    <property type="entry name" value="PROTEIN_KINASE_DOM"/>
    <property type="match status" value="1"/>
</dbReference>
<dbReference type="PROSITE" id="PS00108">
    <property type="entry name" value="PROTEIN_KINASE_ST"/>
    <property type="match status" value="1"/>
</dbReference>
<organism evidence="3 4">
    <name type="scientific">Thelephora terrestris</name>
    <dbReference type="NCBI Taxonomy" id="56493"/>
    <lineage>
        <taxon>Eukaryota</taxon>
        <taxon>Fungi</taxon>
        <taxon>Dikarya</taxon>
        <taxon>Basidiomycota</taxon>
        <taxon>Agaricomycotina</taxon>
        <taxon>Agaricomycetes</taxon>
        <taxon>Thelephorales</taxon>
        <taxon>Thelephoraceae</taxon>
        <taxon>Thelephora</taxon>
    </lineage>
</organism>
<dbReference type="PANTHER" id="PTHR44329">
    <property type="entry name" value="SERINE/THREONINE-PROTEIN KINASE TNNI3K-RELATED"/>
    <property type="match status" value="1"/>
</dbReference>
<evidence type="ECO:0000313" key="3">
    <source>
        <dbReference type="EMBL" id="KAF9791050.1"/>
    </source>
</evidence>
<accession>A0A9P6HNJ2</accession>
<keyword evidence="3" id="KW-0418">Kinase</keyword>
<evidence type="ECO:0000259" key="2">
    <source>
        <dbReference type="PROSITE" id="PS50011"/>
    </source>
</evidence>
<sequence>LYRTCGRHALLPKNLRISIDYDKTSDALYNGGYADVWKGRYLGRDVAVKVLRSYSTSDLQKVIGGFCKEVVTWRTLHHPNVLGLIGVTMTETKFAMISDWMANRNIRDFVKENPGANRFELVNVANGLIYLHSQGMIHGDLKGANVLIDDTRHDRLADFGLLKIISDPANPSSSSSCTPGGSTRWMSPELIDPRWFKLKKSRPTESSDCYALGMVIYETVTEKVPFHQEASCTIALRIMAGEHPLRGERFTDSLWEMLEKCWIFQPNNRPRIEEVLQRLKRSSGLPVQFWPESDNEKDYHGGYSDSTDSLSSASNVKVDVPVARRAAKSSGLDHLASRPVHTAHVNSVDPEVTNLSPQTPWTNAGVSQVIVI</sequence>
<dbReference type="SMART" id="SM00220">
    <property type="entry name" value="S_TKc"/>
    <property type="match status" value="1"/>
</dbReference>
<dbReference type="Gene3D" id="1.10.510.10">
    <property type="entry name" value="Transferase(Phosphotransferase) domain 1"/>
    <property type="match status" value="1"/>
</dbReference>
<dbReference type="Pfam" id="PF07714">
    <property type="entry name" value="PK_Tyr_Ser-Thr"/>
    <property type="match status" value="1"/>
</dbReference>
<keyword evidence="3" id="KW-0808">Transferase</keyword>
<protein>
    <submittedName>
        <fullName evidence="3">Kinase-like domain-containing protein</fullName>
    </submittedName>
</protein>
<reference evidence="3" key="2">
    <citation type="submission" date="2020-11" db="EMBL/GenBank/DDBJ databases">
        <authorList>
            <consortium name="DOE Joint Genome Institute"/>
            <person name="Kuo A."/>
            <person name="Miyauchi S."/>
            <person name="Kiss E."/>
            <person name="Drula E."/>
            <person name="Kohler A."/>
            <person name="Sanchez-Garcia M."/>
            <person name="Andreopoulos B."/>
            <person name="Barry K.W."/>
            <person name="Bonito G."/>
            <person name="Buee M."/>
            <person name="Carver A."/>
            <person name="Chen C."/>
            <person name="Cichocki N."/>
            <person name="Clum A."/>
            <person name="Culley D."/>
            <person name="Crous P.W."/>
            <person name="Fauchery L."/>
            <person name="Girlanda M."/>
            <person name="Hayes R."/>
            <person name="Keri Z."/>
            <person name="Labutti K."/>
            <person name="Lipzen A."/>
            <person name="Lombard V."/>
            <person name="Magnuson J."/>
            <person name="Maillard F."/>
            <person name="Morin E."/>
            <person name="Murat C."/>
            <person name="Nolan M."/>
            <person name="Ohm R."/>
            <person name="Pangilinan J."/>
            <person name="Pereira M."/>
            <person name="Perotto S."/>
            <person name="Peter M."/>
            <person name="Riley R."/>
            <person name="Sitrit Y."/>
            <person name="Stielow B."/>
            <person name="Szollosi G."/>
            <person name="Zifcakova L."/>
            <person name="Stursova M."/>
            <person name="Spatafora J.W."/>
            <person name="Tedersoo L."/>
            <person name="Vaario L.-M."/>
            <person name="Yamada A."/>
            <person name="Yan M."/>
            <person name="Wang P."/>
            <person name="Xu J."/>
            <person name="Bruns T."/>
            <person name="Baldrian P."/>
            <person name="Vilgalys R."/>
            <person name="Henrissat B."/>
            <person name="Grigoriev I.V."/>
            <person name="Hibbett D."/>
            <person name="Nagy L.G."/>
            <person name="Martin F.M."/>
        </authorList>
    </citation>
    <scope>NUCLEOTIDE SEQUENCE</scope>
    <source>
        <strain evidence="3">UH-Tt-Lm1</strain>
    </source>
</reference>
<dbReference type="GO" id="GO:0004674">
    <property type="term" value="F:protein serine/threonine kinase activity"/>
    <property type="evidence" value="ECO:0007669"/>
    <property type="project" value="TreeGrafter"/>
</dbReference>
<dbReference type="InterPro" id="IPR008271">
    <property type="entry name" value="Ser/Thr_kinase_AS"/>
</dbReference>
<dbReference type="InterPro" id="IPR000719">
    <property type="entry name" value="Prot_kinase_dom"/>
</dbReference>
<feature type="region of interest" description="Disordered" evidence="1">
    <location>
        <begin position="291"/>
        <end position="311"/>
    </location>
</feature>
<evidence type="ECO:0000256" key="1">
    <source>
        <dbReference type="SAM" id="MobiDB-lite"/>
    </source>
</evidence>
<dbReference type="Proteomes" id="UP000736335">
    <property type="component" value="Unassembled WGS sequence"/>
</dbReference>
<keyword evidence="4" id="KW-1185">Reference proteome</keyword>
<dbReference type="InterPro" id="IPR011009">
    <property type="entry name" value="Kinase-like_dom_sf"/>
</dbReference>
<evidence type="ECO:0000313" key="4">
    <source>
        <dbReference type="Proteomes" id="UP000736335"/>
    </source>
</evidence>
<feature type="domain" description="Protein kinase" evidence="2">
    <location>
        <begin position="22"/>
        <end position="285"/>
    </location>
</feature>
<dbReference type="AlphaFoldDB" id="A0A9P6HNJ2"/>
<dbReference type="PRINTS" id="PR00109">
    <property type="entry name" value="TYRKINASE"/>
</dbReference>
<proteinExistence type="predicted"/>
<feature type="non-terminal residue" evidence="3">
    <location>
        <position position="372"/>
    </location>
</feature>
<dbReference type="SUPFAM" id="SSF56112">
    <property type="entry name" value="Protein kinase-like (PK-like)"/>
    <property type="match status" value="1"/>
</dbReference>
<comment type="caution">
    <text evidence="3">The sequence shown here is derived from an EMBL/GenBank/DDBJ whole genome shotgun (WGS) entry which is preliminary data.</text>
</comment>
<dbReference type="GO" id="GO:0005524">
    <property type="term" value="F:ATP binding"/>
    <property type="evidence" value="ECO:0007669"/>
    <property type="project" value="InterPro"/>
</dbReference>
<gene>
    <name evidence="3" type="ORF">BJ322DRAFT_1000216</name>
</gene>
<dbReference type="OrthoDB" id="10252171at2759"/>